<evidence type="ECO:0000313" key="1">
    <source>
        <dbReference type="EMBL" id="GMI31433.1"/>
    </source>
</evidence>
<proteinExistence type="predicted"/>
<evidence type="ECO:0000313" key="2">
    <source>
        <dbReference type="Proteomes" id="UP001165060"/>
    </source>
</evidence>
<feature type="non-terminal residue" evidence="1">
    <location>
        <position position="1"/>
    </location>
</feature>
<name>A0ABQ6MSI9_9STRA</name>
<gene>
    <name evidence="1" type="ORF">TeGR_g7286</name>
</gene>
<reference evidence="1 2" key="1">
    <citation type="journal article" date="2023" name="Commun. Biol.">
        <title>Genome analysis of Parmales, the sister group of diatoms, reveals the evolutionary specialization of diatoms from phago-mixotrophs to photoautotrophs.</title>
        <authorList>
            <person name="Ban H."/>
            <person name="Sato S."/>
            <person name="Yoshikawa S."/>
            <person name="Yamada K."/>
            <person name="Nakamura Y."/>
            <person name="Ichinomiya M."/>
            <person name="Sato N."/>
            <person name="Blanc-Mathieu R."/>
            <person name="Endo H."/>
            <person name="Kuwata A."/>
            <person name="Ogata H."/>
        </authorList>
    </citation>
    <scope>NUCLEOTIDE SEQUENCE [LARGE SCALE GENOMIC DNA]</scope>
</reference>
<sequence>FGADHRGLVWDSIDSDFLDFGLIAHTACTGADEYGLDKKMDGGLPAATAGTNRFGGTDSYSDDGQCFGAENDADYDDMNDNNLPTDAGQCFEGDEDDPNYNEDVDPPGPSRLSVFALITCWGWTATCYVLLMLNNKILKTVLGLIMFGRSGGDACWRAINEFRCIVAMLVLAQAAVVRSAKLPAIDTSGVRDPVNGEEQGQ</sequence>
<keyword evidence="2" id="KW-1185">Reference proteome</keyword>
<comment type="caution">
    <text evidence="1">The sequence shown here is derived from an EMBL/GenBank/DDBJ whole genome shotgun (WGS) entry which is preliminary data.</text>
</comment>
<protein>
    <submittedName>
        <fullName evidence="1">Uncharacterized protein</fullName>
    </submittedName>
</protein>
<feature type="non-terminal residue" evidence="1">
    <location>
        <position position="201"/>
    </location>
</feature>
<accession>A0ABQ6MSI9</accession>
<dbReference type="Proteomes" id="UP001165060">
    <property type="component" value="Unassembled WGS sequence"/>
</dbReference>
<organism evidence="1 2">
    <name type="scientific">Tetraparma gracilis</name>
    <dbReference type="NCBI Taxonomy" id="2962635"/>
    <lineage>
        <taxon>Eukaryota</taxon>
        <taxon>Sar</taxon>
        <taxon>Stramenopiles</taxon>
        <taxon>Ochrophyta</taxon>
        <taxon>Bolidophyceae</taxon>
        <taxon>Parmales</taxon>
        <taxon>Triparmaceae</taxon>
        <taxon>Tetraparma</taxon>
    </lineage>
</organism>
<dbReference type="EMBL" id="BRYB01000508">
    <property type="protein sequence ID" value="GMI31433.1"/>
    <property type="molecule type" value="Genomic_DNA"/>
</dbReference>